<evidence type="ECO:0000313" key="18">
    <source>
        <dbReference type="EMBL" id="CTQ86187.1"/>
    </source>
</evidence>
<dbReference type="GO" id="GO:0045785">
    <property type="term" value="P:positive regulation of cell adhesion"/>
    <property type="evidence" value="ECO:0007669"/>
    <property type="project" value="Ensembl"/>
</dbReference>
<dbReference type="GO" id="GO:0005615">
    <property type="term" value="C:extracellular space"/>
    <property type="evidence" value="ECO:0007669"/>
    <property type="project" value="UniProtKB-KW"/>
</dbReference>
<keyword evidence="7" id="KW-0735">Signal-anchor</keyword>
<dbReference type="OrthoDB" id="9096520at2759"/>
<evidence type="ECO:0000256" key="7">
    <source>
        <dbReference type="ARBA" id="ARBA00022968"/>
    </source>
</evidence>
<dbReference type="GeneTree" id="ENSGT00390000002560"/>
<reference evidence="18" key="3">
    <citation type="journal article" date="2019" name="Gene Rep">
        <title>Eutherian third-party data gene collections.</title>
        <authorList>
            <person name="Premzl M."/>
        </authorList>
    </citation>
    <scope>NUCLEOTIDE SEQUENCE</scope>
</reference>
<sequence>MTLHCSFITCEYLLSTAPALSEKMSLSHMEAASLSHSSPPDTQRSCWKPWLCSAVAFLFCFFCTLIVTLISLKMSAKEFCVAKFGPLPSKWQMASPELPCMNKVSDWKLKILQDGLYLAYGQVAFDRTYKGAAPFEVWLRKNEDPIQVLTNNSQIQTFGCIHDFHTGDTIDLIFNSEDQVLKNDTYWGIALIPKQQFIS</sequence>
<dbReference type="SUPFAM" id="SSF49842">
    <property type="entry name" value="TNF-like"/>
    <property type="match status" value="1"/>
</dbReference>
<reference evidence="19" key="4">
    <citation type="submission" date="2025-05" db="UniProtKB">
        <authorList>
            <consortium name="Ensembl"/>
        </authorList>
    </citation>
    <scope>IDENTIFICATION</scope>
    <source>
        <strain evidence="19">2N</strain>
    </source>
</reference>
<dbReference type="RefSeq" id="XP_003474694.1">
    <property type="nucleotide sequence ID" value="XM_003474646.2"/>
</dbReference>
<evidence type="ECO:0000256" key="2">
    <source>
        <dbReference type="ARBA" id="ARBA00008670"/>
    </source>
</evidence>
<evidence type="ECO:0000256" key="12">
    <source>
        <dbReference type="ARBA" id="ARBA00023180"/>
    </source>
</evidence>
<keyword evidence="5 16" id="KW-0812">Transmembrane</keyword>
<reference evidence="20" key="1">
    <citation type="journal article" date="2011" name="Nature">
        <title>A high-resolution map of human evolutionary constraint using 29 mammals.</title>
        <authorList>
            <person name="Lindblad-Toh K."/>
            <person name="Garber M."/>
            <person name="Zuk O."/>
            <person name="Lin M.F."/>
            <person name="Parker B.J."/>
            <person name="Washietl S."/>
            <person name="Kheradpour P."/>
            <person name="Ernst J."/>
            <person name="Jordan G."/>
            <person name="Mauceli E."/>
            <person name="Ward L.D."/>
            <person name="Lowe C.B."/>
            <person name="Holloway A.K."/>
            <person name="Clamp M."/>
            <person name="Gnerre S."/>
            <person name="Alfoldi J."/>
            <person name="Beal K."/>
            <person name="Chang J."/>
            <person name="Clawson H."/>
            <person name="Cuff J."/>
            <person name="Di Palma F."/>
            <person name="Fitzgerald S."/>
            <person name="Flicek P."/>
            <person name="Guttman M."/>
            <person name="Hubisz M.J."/>
            <person name="Jaffe D.B."/>
            <person name="Jungreis I."/>
            <person name="Kent W.J."/>
            <person name="Kostka D."/>
            <person name="Lara M."/>
            <person name="Martins A.L."/>
            <person name="Massingham T."/>
            <person name="Moltke I."/>
            <person name="Raney B.J."/>
            <person name="Rasmussen M.D."/>
            <person name="Robinson J."/>
            <person name="Stark A."/>
            <person name="Vilella A.J."/>
            <person name="Wen J."/>
            <person name="Xie X."/>
            <person name="Zody M.C."/>
            <person name="Baldwin J."/>
            <person name="Bloom T."/>
            <person name="Chin C.W."/>
            <person name="Heiman D."/>
            <person name="Nicol R."/>
            <person name="Nusbaum C."/>
            <person name="Young S."/>
            <person name="Wilkinson J."/>
            <person name="Worley K.C."/>
            <person name="Kovar C.L."/>
            <person name="Muzny D.M."/>
            <person name="Gibbs R.A."/>
            <person name="Cree A."/>
            <person name="Dihn H.H."/>
            <person name="Fowler G."/>
            <person name="Jhangiani S."/>
            <person name="Joshi V."/>
            <person name="Lee S."/>
            <person name="Lewis L.R."/>
            <person name="Nazareth L.V."/>
            <person name="Okwuonu G."/>
            <person name="Santibanez J."/>
            <person name="Warren W.C."/>
            <person name="Mardis E.R."/>
            <person name="Weinstock G.M."/>
            <person name="Wilson R.K."/>
            <person name="Delehaunty K."/>
            <person name="Dooling D."/>
            <person name="Fronik C."/>
            <person name="Fulton L."/>
            <person name="Fulton B."/>
            <person name="Graves T."/>
            <person name="Minx P."/>
            <person name="Sodergren E."/>
            <person name="Birney E."/>
            <person name="Margulies E.H."/>
            <person name="Herrero J."/>
            <person name="Green E.D."/>
            <person name="Haussler D."/>
            <person name="Siepel A."/>
            <person name="Goldman N."/>
            <person name="Pollard K.S."/>
            <person name="Pedersen J.S."/>
            <person name="Lander E.S."/>
            <person name="Kellis M."/>
        </authorList>
    </citation>
    <scope>NUCLEOTIDE SEQUENCE [LARGE SCALE GENOMIC DNA]</scope>
    <source>
        <strain evidence="20">2N</strain>
    </source>
</reference>
<keyword evidence="20" id="KW-1185">Reference proteome</keyword>
<dbReference type="EMBL" id="AAKN02017789">
    <property type="status" value="NOT_ANNOTATED_CDS"/>
    <property type="molecule type" value="Genomic_DNA"/>
</dbReference>
<dbReference type="GO" id="GO:0080090">
    <property type="term" value="P:regulation of primary metabolic process"/>
    <property type="evidence" value="ECO:0007669"/>
    <property type="project" value="UniProtKB-ARBA"/>
</dbReference>
<dbReference type="PANTHER" id="PTHR15267">
    <property type="entry name" value="TUMOR NECROSIS FACTOR LIGAND SUPERFAMILY MEMBER 18"/>
    <property type="match status" value="1"/>
</dbReference>
<dbReference type="GO" id="GO:0002687">
    <property type="term" value="P:positive regulation of leukocyte migration"/>
    <property type="evidence" value="ECO:0007669"/>
    <property type="project" value="Ensembl"/>
</dbReference>
<dbReference type="KEGG" id="cpoc:100732404"/>
<comment type="similarity">
    <text evidence="2">Belongs to the tumor necrosis factor family.</text>
</comment>
<dbReference type="GO" id="GO:0005164">
    <property type="term" value="F:tumor necrosis factor receptor binding"/>
    <property type="evidence" value="ECO:0007669"/>
    <property type="project" value="InterPro"/>
</dbReference>
<dbReference type="OMA" id="YKEPAPF"/>
<dbReference type="GO" id="GO:0005886">
    <property type="term" value="C:plasma membrane"/>
    <property type="evidence" value="ECO:0007669"/>
    <property type="project" value="UniProtKB-SubCell"/>
</dbReference>
<dbReference type="STRING" id="10141.ENSCPOP00000026680"/>
<proteinExistence type="evidence at transcript level"/>
<evidence type="ECO:0000256" key="14">
    <source>
        <dbReference type="ARBA" id="ARBA00074590"/>
    </source>
</evidence>
<evidence type="ECO:0000256" key="9">
    <source>
        <dbReference type="ARBA" id="ARBA00023130"/>
    </source>
</evidence>
<evidence type="ECO:0000256" key="3">
    <source>
        <dbReference type="ARBA" id="ARBA00022475"/>
    </source>
</evidence>
<dbReference type="InterPro" id="IPR008983">
    <property type="entry name" value="Tumour_necrosis_fac-like_dom"/>
</dbReference>
<dbReference type="GO" id="GO:0005125">
    <property type="term" value="F:cytokine activity"/>
    <property type="evidence" value="ECO:0007669"/>
    <property type="project" value="UniProtKB-KW"/>
</dbReference>
<accession>H0VIT5</accession>
<dbReference type="GO" id="GO:0042129">
    <property type="term" value="P:regulation of T cell proliferation"/>
    <property type="evidence" value="ECO:0007669"/>
    <property type="project" value="TreeGrafter"/>
</dbReference>
<feature type="domain" description="THD" evidence="17">
    <location>
        <begin position="66"/>
        <end position="192"/>
    </location>
</feature>
<evidence type="ECO:0000256" key="13">
    <source>
        <dbReference type="ARBA" id="ARBA00059256"/>
    </source>
</evidence>
<evidence type="ECO:0000256" key="16">
    <source>
        <dbReference type="SAM" id="Phobius"/>
    </source>
</evidence>
<keyword evidence="11" id="KW-1015">Disulfide bond</keyword>
<dbReference type="InterPro" id="IPR006052">
    <property type="entry name" value="TNF_dom"/>
</dbReference>
<name>H0VIT5_CAVPO</name>
<evidence type="ECO:0000256" key="1">
    <source>
        <dbReference type="ARBA" id="ARBA00004401"/>
    </source>
</evidence>
<evidence type="ECO:0000313" key="19">
    <source>
        <dbReference type="Ensembl" id="ENSCPOP00000026680.1"/>
    </source>
</evidence>
<dbReference type="VEuPathDB" id="HostDB:ENSCPOG00000033073"/>
<reference evidence="18" key="2">
    <citation type="journal article" date="2016" name="Immunogenetics">
        <title>Comparative genomic analysis of eutherian tumor necrosis factor ligand genes.</title>
        <authorList>
            <person name="Premzl M."/>
        </authorList>
    </citation>
    <scope>NUCLEOTIDE SEQUENCE</scope>
</reference>
<keyword evidence="4" id="KW-0202">Cytokine</keyword>
<evidence type="ECO:0000256" key="6">
    <source>
        <dbReference type="ARBA" id="ARBA00022859"/>
    </source>
</evidence>
<evidence type="ECO:0000313" key="20">
    <source>
        <dbReference type="Proteomes" id="UP000005447"/>
    </source>
</evidence>
<dbReference type="GO" id="GO:0009986">
    <property type="term" value="C:cell surface"/>
    <property type="evidence" value="ECO:0007669"/>
    <property type="project" value="TreeGrafter"/>
</dbReference>
<dbReference type="EMBL" id="LN874422">
    <property type="protein sequence ID" value="CTQ86187.1"/>
    <property type="molecule type" value="mRNA"/>
</dbReference>
<dbReference type="PANTHER" id="PTHR15267:SF1">
    <property type="entry name" value="TUMOR NECROSIS FACTOR LIGAND SUPERFAMILY MEMBER 18"/>
    <property type="match status" value="1"/>
</dbReference>
<keyword evidence="10 16" id="KW-0472">Membrane</keyword>
<evidence type="ECO:0000256" key="10">
    <source>
        <dbReference type="ARBA" id="ARBA00023136"/>
    </source>
</evidence>
<dbReference type="GeneID" id="100732404"/>
<dbReference type="eggNOG" id="ENOG502SWIC">
    <property type="taxonomic scope" value="Eukaryota"/>
</dbReference>
<evidence type="ECO:0000256" key="15">
    <source>
        <dbReference type="ARBA" id="ARBA00078193"/>
    </source>
</evidence>
<feature type="transmembrane region" description="Helical" evidence="16">
    <location>
        <begin position="47"/>
        <end position="70"/>
    </location>
</feature>
<dbReference type="HOGENOM" id="CLU_134507_0_0_1"/>
<protein>
    <recommendedName>
        <fullName evidence="14">Tumor necrosis factor ligand superfamily member 18</fullName>
    </recommendedName>
    <alternativeName>
        <fullName evidence="15">Glucocorticoid-induced TNF-related ligand</fullName>
    </alternativeName>
</protein>
<keyword evidence="12" id="KW-0325">Glycoprotein</keyword>
<comment type="subcellular location">
    <subcellularLocation>
        <location evidence="1">Cell membrane</location>
        <topology evidence="1">Single-pass type II membrane protein</topology>
    </subcellularLocation>
</comment>
<dbReference type="Bgee" id="ENSCPOG00000033073">
    <property type="expression patterns" value="Expressed in heart and 4 other cell types or tissues"/>
</dbReference>
<keyword evidence="3" id="KW-1003">Cell membrane</keyword>
<evidence type="ECO:0000256" key="4">
    <source>
        <dbReference type="ARBA" id="ARBA00022514"/>
    </source>
</evidence>
<dbReference type="GO" id="GO:0042802">
    <property type="term" value="F:identical protein binding"/>
    <property type="evidence" value="ECO:0007669"/>
    <property type="project" value="Ensembl"/>
</dbReference>
<dbReference type="CTD" id="8995"/>
<comment type="function">
    <text evidence="13">Cytokine that binds to TNFRSF18/AITR/GITR. Regulates T-cell responses. Can function as costimulator and lower the threshold for T-cell activation and T-cell proliferation. Important for interactions between activated T-lymphocytes and endothelial cells. Mediates activation of NF-kappa-B. Triggers increased phosphorylation of STAT1 and up-regulates expression of VCAM1 and ICAM1. Promotes leukocyte adhesion to endothelial cells. Regulates migration of monocytes from the splenic reservoir to sites of inflammation.</text>
</comment>
<organism evidence="18">
    <name type="scientific">Cavia porcellus</name>
    <name type="common">Guinea pig</name>
    <dbReference type="NCBI Taxonomy" id="10141"/>
    <lineage>
        <taxon>Eukaryota</taxon>
        <taxon>Metazoa</taxon>
        <taxon>Chordata</taxon>
        <taxon>Craniata</taxon>
        <taxon>Vertebrata</taxon>
        <taxon>Euteleostomi</taxon>
        <taxon>Mammalia</taxon>
        <taxon>Eutheria</taxon>
        <taxon>Euarchontoglires</taxon>
        <taxon>Glires</taxon>
        <taxon>Rodentia</taxon>
        <taxon>Hystricomorpha</taxon>
        <taxon>Caviidae</taxon>
        <taxon>Cavia</taxon>
    </lineage>
</organism>
<dbReference type="PROSITE" id="PS50049">
    <property type="entry name" value="THD_2"/>
    <property type="match status" value="1"/>
</dbReference>
<evidence type="ECO:0000256" key="11">
    <source>
        <dbReference type="ARBA" id="ARBA00023157"/>
    </source>
</evidence>
<dbReference type="AlphaFoldDB" id="H0VIT5"/>
<dbReference type="GO" id="GO:0060255">
    <property type="term" value="P:regulation of macromolecule metabolic process"/>
    <property type="evidence" value="ECO:0007669"/>
    <property type="project" value="UniProtKB-ARBA"/>
</dbReference>
<gene>
    <name evidence="18" type="primary">TNLG2A</name>
    <name evidence="19" type="synonym">TNFSF18</name>
</gene>
<evidence type="ECO:0000259" key="17">
    <source>
        <dbReference type="PROSITE" id="PS50049"/>
    </source>
</evidence>
<keyword evidence="9" id="KW-1064">Adaptive immunity</keyword>
<dbReference type="GO" id="GO:0002250">
    <property type="term" value="P:adaptive immune response"/>
    <property type="evidence" value="ECO:0007669"/>
    <property type="project" value="UniProtKB-KW"/>
</dbReference>
<dbReference type="Gene3D" id="2.60.120.40">
    <property type="match status" value="1"/>
</dbReference>
<dbReference type="GO" id="GO:0033209">
    <property type="term" value="P:tumor necrosis factor-mediated signaling pathway"/>
    <property type="evidence" value="ECO:0007669"/>
    <property type="project" value="InterPro"/>
</dbReference>
<evidence type="ECO:0000256" key="8">
    <source>
        <dbReference type="ARBA" id="ARBA00022989"/>
    </source>
</evidence>
<dbReference type="Proteomes" id="UP000005447">
    <property type="component" value="Unassembled WGS sequence"/>
</dbReference>
<dbReference type="Ensembl" id="ENSCPOT00000034043.1">
    <property type="protein sequence ID" value="ENSCPOP00000026680.1"/>
    <property type="gene ID" value="ENSCPOG00000033073.1"/>
</dbReference>
<dbReference type="InterPro" id="IPR042380">
    <property type="entry name" value="TNFSF18"/>
</dbReference>
<dbReference type="GO" id="GO:0002309">
    <property type="term" value="P:T cell proliferation involved in immune response"/>
    <property type="evidence" value="ECO:0007669"/>
    <property type="project" value="InterPro"/>
</dbReference>
<dbReference type="FunFam" id="2.60.120.40:FF:000026">
    <property type="entry name" value="Tumor necrosis factor ligand superfamily member 18"/>
    <property type="match status" value="1"/>
</dbReference>
<keyword evidence="6" id="KW-0391">Immunity</keyword>
<evidence type="ECO:0000256" key="5">
    <source>
        <dbReference type="ARBA" id="ARBA00022692"/>
    </source>
</evidence>
<keyword evidence="8 16" id="KW-1133">Transmembrane helix</keyword>